<reference evidence="9 10" key="1">
    <citation type="submission" date="2022-04" db="EMBL/GenBank/DDBJ databases">
        <title>Positive selection, recombination, and allopatry shape intraspecific diversity of widespread and dominant cyanobacteria.</title>
        <authorList>
            <person name="Wei J."/>
            <person name="Shu W."/>
            <person name="Hu C."/>
        </authorList>
    </citation>
    <scope>NUCLEOTIDE SEQUENCE [LARGE SCALE GENOMIC DNA]</scope>
    <source>
        <strain evidence="9 10">GB2-A4</strain>
    </source>
</reference>
<dbReference type="Proteomes" id="UP001464891">
    <property type="component" value="Unassembled WGS sequence"/>
</dbReference>
<dbReference type="NCBIfam" id="TIGR01087">
    <property type="entry name" value="murD"/>
    <property type="match status" value="1"/>
</dbReference>
<comment type="catalytic activity">
    <reaction evidence="7">
        <text>UDP-N-acetyl-alpha-D-muramoyl-L-alanine + D-glutamate + ATP = UDP-N-acetyl-alpha-D-muramoyl-L-alanyl-D-glutamate + ADP + phosphate + H(+)</text>
        <dbReference type="Rhea" id="RHEA:16429"/>
        <dbReference type="ChEBI" id="CHEBI:15378"/>
        <dbReference type="ChEBI" id="CHEBI:29986"/>
        <dbReference type="ChEBI" id="CHEBI:30616"/>
        <dbReference type="ChEBI" id="CHEBI:43474"/>
        <dbReference type="ChEBI" id="CHEBI:83898"/>
        <dbReference type="ChEBI" id="CHEBI:83900"/>
        <dbReference type="ChEBI" id="CHEBI:456216"/>
        <dbReference type="EC" id="6.3.2.9"/>
    </reaction>
</comment>
<evidence type="ECO:0000256" key="2">
    <source>
        <dbReference type="ARBA" id="ARBA00004752"/>
    </source>
</evidence>
<dbReference type="Pfam" id="PF08245">
    <property type="entry name" value="Mur_ligase_M"/>
    <property type="match status" value="1"/>
</dbReference>
<keyword evidence="4 7" id="KW-0436">Ligase</keyword>
<dbReference type="InterPro" id="IPR036565">
    <property type="entry name" value="Mur-like_cat_sf"/>
</dbReference>
<evidence type="ECO:0000313" key="9">
    <source>
        <dbReference type="EMBL" id="MEP0815808.1"/>
    </source>
</evidence>
<protein>
    <recommendedName>
        <fullName evidence="7">UDP-N-acetylmuramoylalanine--D-glutamate ligase</fullName>
        <ecNumber evidence="7">6.3.2.9</ecNumber>
    </recommendedName>
    <alternativeName>
        <fullName evidence="7">D-glutamic acid-adding enzyme</fullName>
    </alternativeName>
    <alternativeName>
        <fullName evidence="7">UDP-N-acetylmuramoyl-L-alanyl-D-glutamate synthetase</fullName>
    </alternativeName>
</protein>
<keyword evidence="7" id="KW-0573">Peptidoglycan synthesis</keyword>
<dbReference type="SUPFAM" id="SSF53244">
    <property type="entry name" value="MurD-like peptide ligases, peptide-binding domain"/>
    <property type="match status" value="1"/>
</dbReference>
<accession>A0ABV0J223</accession>
<gene>
    <name evidence="7 9" type="primary">murD</name>
    <name evidence="9" type="ORF">NC998_01720</name>
</gene>
<comment type="caution">
    <text evidence="9">The sequence shown here is derived from an EMBL/GenBank/DDBJ whole genome shotgun (WGS) entry which is preliminary data.</text>
</comment>
<dbReference type="PANTHER" id="PTHR43692:SF1">
    <property type="entry name" value="UDP-N-ACETYLMURAMOYLALANINE--D-GLUTAMATE LIGASE"/>
    <property type="match status" value="1"/>
</dbReference>
<evidence type="ECO:0000256" key="3">
    <source>
        <dbReference type="ARBA" id="ARBA00022490"/>
    </source>
</evidence>
<evidence type="ECO:0000259" key="8">
    <source>
        <dbReference type="Pfam" id="PF08245"/>
    </source>
</evidence>
<comment type="pathway">
    <text evidence="2 7">Cell wall biogenesis; peptidoglycan biosynthesis.</text>
</comment>
<dbReference type="SUPFAM" id="SSF51984">
    <property type="entry name" value="MurCD N-terminal domain"/>
    <property type="match status" value="1"/>
</dbReference>
<evidence type="ECO:0000256" key="7">
    <source>
        <dbReference type="HAMAP-Rule" id="MF_00639"/>
    </source>
</evidence>
<dbReference type="PANTHER" id="PTHR43692">
    <property type="entry name" value="UDP-N-ACETYLMURAMOYLALANINE--D-GLUTAMATE LIGASE"/>
    <property type="match status" value="1"/>
</dbReference>
<evidence type="ECO:0000256" key="5">
    <source>
        <dbReference type="ARBA" id="ARBA00022741"/>
    </source>
</evidence>
<keyword evidence="7" id="KW-0132">Cell division</keyword>
<keyword evidence="7" id="KW-0961">Cell wall biogenesis/degradation</keyword>
<organism evidence="9 10">
    <name type="scientific">Trichocoleus desertorum GB2-A4</name>
    <dbReference type="NCBI Taxonomy" id="2933944"/>
    <lineage>
        <taxon>Bacteria</taxon>
        <taxon>Bacillati</taxon>
        <taxon>Cyanobacteriota</taxon>
        <taxon>Cyanophyceae</taxon>
        <taxon>Leptolyngbyales</taxon>
        <taxon>Trichocoleusaceae</taxon>
        <taxon>Trichocoleus</taxon>
    </lineage>
</organism>
<dbReference type="Gene3D" id="3.40.50.720">
    <property type="entry name" value="NAD(P)-binding Rossmann-like Domain"/>
    <property type="match status" value="1"/>
</dbReference>
<dbReference type="Gene3D" id="3.40.1190.10">
    <property type="entry name" value="Mur-like, catalytic domain"/>
    <property type="match status" value="1"/>
</dbReference>
<dbReference type="RefSeq" id="WP_190431344.1">
    <property type="nucleotide sequence ID" value="NZ_JAMPKM010000001.1"/>
</dbReference>
<keyword evidence="7" id="KW-0133">Cell shape</keyword>
<dbReference type="SUPFAM" id="SSF53623">
    <property type="entry name" value="MurD-like peptide ligases, catalytic domain"/>
    <property type="match status" value="1"/>
</dbReference>
<dbReference type="Pfam" id="PF21799">
    <property type="entry name" value="MurD-like_N"/>
    <property type="match status" value="1"/>
</dbReference>
<keyword evidence="5 7" id="KW-0547">Nucleotide-binding</keyword>
<dbReference type="InterPro" id="IPR036615">
    <property type="entry name" value="Mur_ligase_C_dom_sf"/>
</dbReference>
<keyword evidence="6 7" id="KW-0067">ATP-binding</keyword>
<sequence length="455" mass="49150">MPNAYVIGLGKSGIASAKLLQREGWQVTVSDRGNSEELQQQRQLLLSAGIAVELGDSFNPEVAAPELVVVSPGVPWDVPGLVRARELGIDTIGEIELAWRYLQKQHWVCVTGTNGKTTTTALIAAIFQAAGFDAPAFGNIGYAACEVALADPQPDWAIAELSSYQIESSPGVAPRIGVWTTFTPDHLARHKTLENYYNIKAHLLRQSQHQVFNGDDPFLRQIGPSQWPNAGWTSVTGKAGLIGDPALGTYIEDGWVIAQGEAILPANTLRMPGSHNQQNLLLAVAAARLAKISKEAITQAIANFPGVPHRLEHICDWQGIEFINDSKATNYDAAEVGLASVESPAILIAGGEAKEGDDKGWLQVIHAKATAVLLIGNAAPTFAQRLKQVGYTQFEIVETMERAVISGAELAQKHQAKVVLLSPACASFDQYANFEQRGDHFRQLCKTFVAKHPTL</sequence>
<evidence type="ECO:0000313" key="10">
    <source>
        <dbReference type="Proteomes" id="UP001464891"/>
    </source>
</evidence>
<comment type="function">
    <text evidence="7">Cell wall formation. Catalyzes the addition of glutamate to the nucleotide precursor UDP-N-acetylmuramoyl-L-alanine (UMA).</text>
</comment>
<dbReference type="GO" id="GO:0008764">
    <property type="term" value="F:UDP-N-acetylmuramoylalanine-D-glutamate ligase activity"/>
    <property type="evidence" value="ECO:0007669"/>
    <property type="project" value="UniProtKB-EC"/>
</dbReference>
<dbReference type="EMBL" id="JAMPKM010000001">
    <property type="protein sequence ID" value="MEP0815808.1"/>
    <property type="molecule type" value="Genomic_DNA"/>
</dbReference>
<dbReference type="InterPro" id="IPR005762">
    <property type="entry name" value="MurD"/>
</dbReference>
<feature type="domain" description="Mur ligase central" evidence="8">
    <location>
        <begin position="110"/>
        <end position="287"/>
    </location>
</feature>
<keyword evidence="7" id="KW-0131">Cell cycle</keyword>
<comment type="subcellular location">
    <subcellularLocation>
        <location evidence="1 7">Cytoplasm</location>
    </subcellularLocation>
</comment>
<keyword evidence="3 7" id="KW-0963">Cytoplasm</keyword>
<comment type="similarity">
    <text evidence="7">Belongs to the MurCDEF family.</text>
</comment>
<feature type="binding site" evidence="7">
    <location>
        <begin position="112"/>
        <end position="118"/>
    </location>
    <ligand>
        <name>ATP</name>
        <dbReference type="ChEBI" id="CHEBI:30616"/>
    </ligand>
</feature>
<dbReference type="InterPro" id="IPR013221">
    <property type="entry name" value="Mur_ligase_cen"/>
</dbReference>
<dbReference type="HAMAP" id="MF_00639">
    <property type="entry name" value="MurD"/>
    <property type="match status" value="1"/>
</dbReference>
<keyword evidence="10" id="KW-1185">Reference proteome</keyword>
<evidence type="ECO:0000256" key="4">
    <source>
        <dbReference type="ARBA" id="ARBA00022598"/>
    </source>
</evidence>
<name>A0ABV0J223_9CYAN</name>
<evidence type="ECO:0000256" key="6">
    <source>
        <dbReference type="ARBA" id="ARBA00022840"/>
    </source>
</evidence>
<dbReference type="EC" id="6.3.2.9" evidence="7"/>
<evidence type="ECO:0000256" key="1">
    <source>
        <dbReference type="ARBA" id="ARBA00004496"/>
    </source>
</evidence>
<dbReference type="Gene3D" id="3.90.190.20">
    <property type="entry name" value="Mur ligase, C-terminal domain"/>
    <property type="match status" value="1"/>
</dbReference>
<proteinExistence type="inferred from homology"/>